<comment type="caution">
    <text evidence="12">The sequence shown here is derived from an EMBL/GenBank/DDBJ whole genome shotgun (WGS) entry which is preliminary data.</text>
</comment>
<keyword evidence="10" id="KW-0812">Transmembrane</keyword>
<dbReference type="GO" id="GO:0030295">
    <property type="term" value="F:protein kinase activator activity"/>
    <property type="evidence" value="ECO:0007669"/>
    <property type="project" value="TreeGrafter"/>
</dbReference>
<evidence type="ECO:0000256" key="3">
    <source>
        <dbReference type="ARBA" id="ARBA00022553"/>
    </source>
</evidence>
<sequence>MLLRHVLALLLLIVSPLILIGWFGTATLARQQQQQRDQLQELFAGRLRDLSSNLRPIAQRYESDLGNQLRVADRDLDQLAELRRSTPIVRSVLLVDRDGRLIYPRKPVVDETSETLWHAALSELARGRPIGEIEEANAPRGNSGSLSSIKQNLLRSRNSRTSKSSFASTSSTTSTRWQSWFHEDGLQLVLWLPRSDQTATGIVLERGRWMADLVEALPASSSDKSGRYELRDSTDRTVYRWGDSSNATNQSQPLATIRMESPWNGWRLLYTPSITPNPGWLADGTIPLLATLLALATTMLLLGVYVLTTIRRQMALAQQRVSFASHVSHELRTPLTNIRLYAELAKRDLDTDADLSPNKTSQHPKLLERLDVIEEESQRLSRLVTGVLDMVSGKGKLHPTREVPDQIIRRVVESFSPAMESLEIQSDLELNAAEAIQIDTDVIELVLVNLLSNVEKYAASGEQVTITSSQTPTMITINVIDDGPGISKPEAKRIFQPFERLDDSLSAPAGTGLGLAIARNAARRHGGELMWIPSERGSHFRFTLQPVPLTEHRPSASQTKRP</sequence>
<keyword evidence="5" id="KW-0547">Nucleotide-binding</keyword>
<evidence type="ECO:0000256" key="8">
    <source>
        <dbReference type="ARBA" id="ARBA00023012"/>
    </source>
</evidence>
<dbReference type="EC" id="2.7.13.3" evidence="2"/>
<dbReference type="GO" id="GO:0007234">
    <property type="term" value="P:osmosensory signaling via phosphorelay pathway"/>
    <property type="evidence" value="ECO:0007669"/>
    <property type="project" value="TreeGrafter"/>
</dbReference>
<keyword evidence="3" id="KW-0597">Phosphoprotein</keyword>
<evidence type="ECO:0000256" key="4">
    <source>
        <dbReference type="ARBA" id="ARBA00022679"/>
    </source>
</evidence>
<dbReference type="Gene3D" id="3.30.565.10">
    <property type="entry name" value="Histidine kinase-like ATPase, C-terminal domain"/>
    <property type="match status" value="1"/>
</dbReference>
<dbReference type="InterPro" id="IPR003594">
    <property type="entry name" value="HATPase_dom"/>
</dbReference>
<dbReference type="SUPFAM" id="SSF47384">
    <property type="entry name" value="Homodimeric domain of signal transducing histidine kinase"/>
    <property type="match status" value="1"/>
</dbReference>
<keyword evidence="6" id="KW-0418">Kinase</keyword>
<dbReference type="GO" id="GO:0000155">
    <property type="term" value="F:phosphorelay sensor kinase activity"/>
    <property type="evidence" value="ECO:0007669"/>
    <property type="project" value="InterPro"/>
</dbReference>
<dbReference type="InterPro" id="IPR036890">
    <property type="entry name" value="HATPase_C_sf"/>
</dbReference>
<dbReference type="CDD" id="cd00075">
    <property type="entry name" value="HATPase"/>
    <property type="match status" value="1"/>
</dbReference>
<reference evidence="12 13" key="1">
    <citation type="submission" date="2017-06" db="EMBL/GenBank/DDBJ databases">
        <title>Description of Rhodopirellula bahusiensis sp. nov.</title>
        <authorList>
            <person name="Kizina J."/>
            <person name="Harder J."/>
        </authorList>
    </citation>
    <scope>NUCLEOTIDE SEQUENCE [LARGE SCALE GENOMIC DNA]</scope>
    <source>
        <strain evidence="12 13">SWK21</strain>
    </source>
</reference>
<evidence type="ECO:0000256" key="5">
    <source>
        <dbReference type="ARBA" id="ARBA00022741"/>
    </source>
</evidence>
<evidence type="ECO:0000259" key="11">
    <source>
        <dbReference type="PROSITE" id="PS50109"/>
    </source>
</evidence>
<feature type="compositionally biased region" description="Low complexity" evidence="9">
    <location>
        <begin position="155"/>
        <end position="169"/>
    </location>
</feature>
<dbReference type="GeneID" id="90607820"/>
<feature type="domain" description="Histidine kinase" evidence="11">
    <location>
        <begin position="326"/>
        <end position="548"/>
    </location>
</feature>
<dbReference type="CDD" id="cd00082">
    <property type="entry name" value="HisKA"/>
    <property type="match status" value="1"/>
</dbReference>
<evidence type="ECO:0000256" key="9">
    <source>
        <dbReference type="SAM" id="MobiDB-lite"/>
    </source>
</evidence>
<dbReference type="SUPFAM" id="SSF55874">
    <property type="entry name" value="ATPase domain of HSP90 chaperone/DNA topoisomerase II/histidine kinase"/>
    <property type="match status" value="1"/>
</dbReference>
<feature type="transmembrane region" description="Helical" evidence="10">
    <location>
        <begin position="286"/>
        <end position="310"/>
    </location>
</feature>
<accession>A0A2G1WC83</accession>
<dbReference type="SMART" id="SM00387">
    <property type="entry name" value="HATPase_c"/>
    <property type="match status" value="1"/>
</dbReference>
<dbReference type="PANTHER" id="PTHR42878:SF7">
    <property type="entry name" value="SENSOR HISTIDINE KINASE GLRK"/>
    <property type="match status" value="1"/>
</dbReference>
<dbReference type="InterPro" id="IPR036097">
    <property type="entry name" value="HisK_dim/P_sf"/>
</dbReference>
<protein>
    <recommendedName>
        <fullName evidence="2">histidine kinase</fullName>
        <ecNumber evidence="2">2.7.13.3</ecNumber>
    </recommendedName>
</protein>
<dbReference type="PRINTS" id="PR00344">
    <property type="entry name" value="BCTRLSENSOR"/>
</dbReference>
<dbReference type="Gene3D" id="1.10.287.130">
    <property type="match status" value="1"/>
</dbReference>
<evidence type="ECO:0000256" key="2">
    <source>
        <dbReference type="ARBA" id="ARBA00012438"/>
    </source>
</evidence>
<comment type="catalytic activity">
    <reaction evidence="1">
        <text>ATP + protein L-histidine = ADP + protein N-phospho-L-histidine.</text>
        <dbReference type="EC" id="2.7.13.3"/>
    </reaction>
</comment>
<dbReference type="Pfam" id="PF00512">
    <property type="entry name" value="HisKA"/>
    <property type="match status" value="1"/>
</dbReference>
<dbReference type="GO" id="GO:0000156">
    <property type="term" value="F:phosphorelay response regulator activity"/>
    <property type="evidence" value="ECO:0007669"/>
    <property type="project" value="TreeGrafter"/>
</dbReference>
<evidence type="ECO:0000256" key="6">
    <source>
        <dbReference type="ARBA" id="ARBA00022777"/>
    </source>
</evidence>
<dbReference type="RefSeq" id="WP_099259877.1">
    <property type="nucleotide sequence ID" value="NZ_NIZW01000003.1"/>
</dbReference>
<dbReference type="PANTHER" id="PTHR42878">
    <property type="entry name" value="TWO-COMPONENT HISTIDINE KINASE"/>
    <property type="match status" value="1"/>
</dbReference>
<keyword evidence="10" id="KW-1133">Transmembrane helix</keyword>
<name>A0A2G1WC83_9BACT</name>
<proteinExistence type="predicted"/>
<dbReference type="AlphaFoldDB" id="A0A2G1WC83"/>
<dbReference type="Proteomes" id="UP000225740">
    <property type="component" value="Unassembled WGS sequence"/>
</dbReference>
<evidence type="ECO:0000256" key="10">
    <source>
        <dbReference type="SAM" id="Phobius"/>
    </source>
</evidence>
<gene>
    <name evidence="12" type="ORF">CEE69_06235</name>
</gene>
<feature type="region of interest" description="Disordered" evidence="9">
    <location>
        <begin position="135"/>
        <end position="169"/>
    </location>
</feature>
<dbReference type="InterPro" id="IPR005467">
    <property type="entry name" value="His_kinase_dom"/>
</dbReference>
<keyword evidence="8" id="KW-0902">Two-component regulatory system</keyword>
<dbReference type="InterPro" id="IPR003661">
    <property type="entry name" value="HisK_dim/P_dom"/>
</dbReference>
<evidence type="ECO:0000313" key="13">
    <source>
        <dbReference type="Proteomes" id="UP000225740"/>
    </source>
</evidence>
<evidence type="ECO:0000256" key="7">
    <source>
        <dbReference type="ARBA" id="ARBA00022840"/>
    </source>
</evidence>
<keyword evidence="13" id="KW-1185">Reference proteome</keyword>
<evidence type="ECO:0000313" key="12">
    <source>
        <dbReference type="EMBL" id="PHQ36249.1"/>
    </source>
</evidence>
<dbReference type="EMBL" id="NIZW01000003">
    <property type="protein sequence ID" value="PHQ36249.1"/>
    <property type="molecule type" value="Genomic_DNA"/>
</dbReference>
<keyword evidence="7" id="KW-0067">ATP-binding</keyword>
<dbReference type="OrthoDB" id="9813151at2"/>
<dbReference type="InterPro" id="IPR050351">
    <property type="entry name" value="BphY/WalK/GraS-like"/>
</dbReference>
<keyword evidence="10" id="KW-0472">Membrane</keyword>
<dbReference type="GO" id="GO:0005524">
    <property type="term" value="F:ATP binding"/>
    <property type="evidence" value="ECO:0007669"/>
    <property type="project" value="UniProtKB-KW"/>
</dbReference>
<organism evidence="12 13">
    <name type="scientific">Rhodopirellula bahusiensis</name>
    <dbReference type="NCBI Taxonomy" id="2014065"/>
    <lineage>
        <taxon>Bacteria</taxon>
        <taxon>Pseudomonadati</taxon>
        <taxon>Planctomycetota</taxon>
        <taxon>Planctomycetia</taxon>
        <taxon>Pirellulales</taxon>
        <taxon>Pirellulaceae</taxon>
        <taxon>Rhodopirellula</taxon>
    </lineage>
</organism>
<dbReference type="Pfam" id="PF02518">
    <property type="entry name" value="HATPase_c"/>
    <property type="match status" value="1"/>
</dbReference>
<dbReference type="InterPro" id="IPR004358">
    <property type="entry name" value="Sig_transdc_His_kin-like_C"/>
</dbReference>
<dbReference type="PROSITE" id="PS50109">
    <property type="entry name" value="HIS_KIN"/>
    <property type="match status" value="1"/>
</dbReference>
<dbReference type="SMART" id="SM00388">
    <property type="entry name" value="HisKA"/>
    <property type="match status" value="1"/>
</dbReference>
<evidence type="ECO:0000256" key="1">
    <source>
        <dbReference type="ARBA" id="ARBA00000085"/>
    </source>
</evidence>
<keyword evidence="4" id="KW-0808">Transferase</keyword>
<feature type="compositionally biased region" description="Polar residues" evidence="9">
    <location>
        <begin position="140"/>
        <end position="154"/>
    </location>
</feature>